<dbReference type="InterPro" id="IPR016181">
    <property type="entry name" value="Acyl_CoA_acyltransferase"/>
</dbReference>
<proteinExistence type="predicted"/>
<evidence type="ECO:0000313" key="2">
    <source>
        <dbReference type="EMBL" id="MBY8881848.1"/>
    </source>
</evidence>
<dbReference type="CDD" id="cd04301">
    <property type="entry name" value="NAT_SF"/>
    <property type="match status" value="1"/>
</dbReference>
<keyword evidence="2" id="KW-0012">Acyltransferase</keyword>
<evidence type="ECO:0000259" key="1">
    <source>
        <dbReference type="PROSITE" id="PS51186"/>
    </source>
</evidence>
<feature type="domain" description="N-acetyltransferase" evidence="1">
    <location>
        <begin position="1"/>
        <end position="123"/>
    </location>
</feature>
<name>A0ABS7QFB0_9ACTN</name>
<dbReference type="EC" id="2.3.1.-" evidence="2"/>
<dbReference type="Gene3D" id="3.40.630.30">
    <property type="match status" value="1"/>
</dbReference>
<accession>A0ABS7QFB0</accession>
<comment type="caution">
    <text evidence="2">The sequence shown here is derived from an EMBL/GenBank/DDBJ whole genome shotgun (WGS) entry which is preliminary data.</text>
</comment>
<dbReference type="PROSITE" id="PS51186">
    <property type="entry name" value="GNAT"/>
    <property type="match status" value="1"/>
</dbReference>
<reference evidence="2 3" key="1">
    <citation type="submission" date="2021-08" db="EMBL/GenBank/DDBJ databases">
        <title>WGS of actinomycetes from Thailand.</title>
        <authorList>
            <person name="Thawai C."/>
        </authorList>
    </citation>
    <scope>NUCLEOTIDE SEQUENCE [LARGE SCALE GENOMIC DNA]</scope>
    <source>
        <strain evidence="2 3">PLK6-54</strain>
    </source>
</reference>
<dbReference type="Pfam" id="PF13508">
    <property type="entry name" value="Acetyltransf_7"/>
    <property type="match status" value="1"/>
</dbReference>
<organism evidence="2 3">
    <name type="scientific">Actinacidiphila acidipaludis</name>
    <dbReference type="NCBI Taxonomy" id="2873382"/>
    <lineage>
        <taxon>Bacteria</taxon>
        <taxon>Bacillati</taxon>
        <taxon>Actinomycetota</taxon>
        <taxon>Actinomycetes</taxon>
        <taxon>Kitasatosporales</taxon>
        <taxon>Streptomycetaceae</taxon>
        <taxon>Actinacidiphila</taxon>
    </lineage>
</organism>
<gene>
    <name evidence="2" type="ORF">K7862_30065</name>
</gene>
<protein>
    <submittedName>
        <fullName evidence="2">GNAT family N-acetyltransferase</fullName>
        <ecNumber evidence="2">2.3.1.-</ecNumber>
    </submittedName>
</protein>
<dbReference type="InterPro" id="IPR000182">
    <property type="entry name" value="GNAT_dom"/>
</dbReference>
<dbReference type="SUPFAM" id="SSF55729">
    <property type="entry name" value="Acyl-CoA N-acyltransferases (Nat)"/>
    <property type="match status" value="1"/>
</dbReference>
<keyword evidence="2" id="KW-0808">Transferase</keyword>
<evidence type="ECO:0000313" key="3">
    <source>
        <dbReference type="Proteomes" id="UP000778578"/>
    </source>
</evidence>
<dbReference type="EMBL" id="JAINZZ010000057">
    <property type="protein sequence ID" value="MBY8881848.1"/>
    <property type="molecule type" value="Genomic_DNA"/>
</dbReference>
<dbReference type="Proteomes" id="UP000778578">
    <property type="component" value="Unassembled WGS sequence"/>
</dbReference>
<keyword evidence="3" id="KW-1185">Reference proteome</keyword>
<sequence>MPFLPPRTRSDAQVEAWVRDVVLPGATVWVAELDGAVVGYAAVAGDVLDALYLLADVRRRGIGTLLLDAARAHRPQGLSLFVFQKNTDARAFYLRHGFAVTAATDGSGNMEREPDLAMRWSPVTNGTRTVG</sequence>
<dbReference type="GO" id="GO:0016746">
    <property type="term" value="F:acyltransferase activity"/>
    <property type="evidence" value="ECO:0007669"/>
    <property type="project" value="UniProtKB-KW"/>
</dbReference>